<dbReference type="PANTHER" id="PTHR44858">
    <property type="entry name" value="TETRATRICOPEPTIDE REPEAT PROTEIN 6"/>
    <property type="match status" value="1"/>
</dbReference>
<name>A0A4Y7R8V0_9FIRM</name>
<proteinExistence type="predicted"/>
<keyword evidence="2 3" id="KW-0802">TPR repeat</keyword>
<organism evidence="5 6">
    <name type="scientific">Pelotomaculum schinkii</name>
    <dbReference type="NCBI Taxonomy" id="78350"/>
    <lineage>
        <taxon>Bacteria</taxon>
        <taxon>Bacillati</taxon>
        <taxon>Bacillota</taxon>
        <taxon>Clostridia</taxon>
        <taxon>Eubacteriales</taxon>
        <taxon>Desulfotomaculaceae</taxon>
        <taxon>Pelotomaculum</taxon>
    </lineage>
</organism>
<dbReference type="SUPFAM" id="SSF48452">
    <property type="entry name" value="TPR-like"/>
    <property type="match status" value="1"/>
</dbReference>
<protein>
    <submittedName>
        <fullName evidence="5">Formate-dependent nitrite reductase complex subunit NrfG</fullName>
    </submittedName>
</protein>
<keyword evidence="6" id="KW-1185">Reference proteome</keyword>
<dbReference type="PROSITE" id="PS50293">
    <property type="entry name" value="TPR_REGION"/>
    <property type="match status" value="1"/>
</dbReference>
<dbReference type="RefSeq" id="WP_190240319.1">
    <property type="nucleotide sequence ID" value="NZ_QFGA01000002.1"/>
</dbReference>
<dbReference type="PROSITE" id="PS50005">
    <property type="entry name" value="TPR"/>
    <property type="match status" value="1"/>
</dbReference>
<dbReference type="AlphaFoldDB" id="A0A4Y7R8V0"/>
<keyword evidence="1" id="KW-0677">Repeat</keyword>
<sequence>MKIFGFYILLTLLTRNPLLALVVMLLILFLVERRFIGLLPDFTASWRRSNRVRELQREVRVNPANAEAYLELGESFLQKGQYEQALSYLNRAADKMEDHPLFHFYRGASYYQLGRIEEGRAEIEKAVVINPKISFGEPYLYLARIYLQQSQDGAKIDNLYQQLLQYGSPKIHYLAGSLFLNYNDKEKARRLFRETIENYQACRGSLRRLYRRWALLSKVGLFYSK</sequence>
<reference evidence="5 6" key="1">
    <citation type="journal article" date="2018" name="Environ. Microbiol.">
        <title>Novel energy conservation strategies and behaviour of Pelotomaculum schinkii driving syntrophic propionate catabolism.</title>
        <authorList>
            <person name="Hidalgo-Ahumada C.A.P."/>
            <person name="Nobu M.K."/>
            <person name="Narihiro T."/>
            <person name="Tamaki H."/>
            <person name="Liu W.T."/>
            <person name="Kamagata Y."/>
            <person name="Stams A.J.M."/>
            <person name="Imachi H."/>
            <person name="Sousa D.Z."/>
        </authorList>
    </citation>
    <scope>NUCLEOTIDE SEQUENCE [LARGE SCALE GENOMIC DNA]</scope>
    <source>
        <strain evidence="5 6">HH</strain>
    </source>
</reference>
<keyword evidence="4" id="KW-1133">Transmembrane helix</keyword>
<evidence type="ECO:0000256" key="4">
    <source>
        <dbReference type="SAM" id="Phobius"/>
    </source>
</evidence>
<feature type="transmembrane region" description="Helical" evidence="4">
    <location>
        <begin position="6"/>
        <end position="31"/>
    </location>
</feature>
<dbReference type="EMBL" id="QFGA01000002">
    <property type="protein sequence ID" value="TEB05206.1"/>
    <property type="molecule type" value="Genomic_DNA"/>
</dbReference>
<keyword evidence="4" id="KW-0472">Membrane</keyword>
<dbReference type="SMART" id="SM00028">
    <property type="entry name" value="TPR"/>
    <property type="match status" value="3"/>
</dbReference>
<evidence type="ECO:0000256" key="2">
    <source>
        <dbReference type="ARBA" id="ARBA00022803"/>
    </source>
</evidence>
<dbReference type="PANTHER" id="PTHR44858:SF1">
    <property type="entry name" value="UDP-N-ACETYLGLUCOSAMINE--PEPTIDE N-ACETYLGLUCOSAMINYLTRANSFERASE SPINDLY-RELATED"/>
    <property type="match status" value="1"/>
</dbReference>
<dbReference type="Gene3D" id="1.25.40.10">
    <property type="entry name" value="Tetratricopeptide repeat domain"/>
    <property type="match status" value="1"/>
</dbReference>
<dbReference type="InterPro" id="IPR011990">
    <property type="entry name" value="TPR-like_helical_dom_sf"/>
</dbReference>
<evidence type="ECO:0000256" key="3">
    <source>
        <dbReference type="PROSITE-ProRule" id="PRU00339"/>
    </source>
</evidence>
<keyword evidence="4" id="KW-0812">Transmembrane</keyword>
<evidence type="ECO:0000313" key="6">
    <source>
        <dbReference type="Proteomes" id="UP000298324"/>
    </source>
</evidence>
<evidence type="ECO:0000313" key="5">
    <source>
        <dbReference type="EMBL" id="TEB05206.1"/>
    </source>
</evidence>
<feature type="repeat" description="TPR" evidence="3">
    <location>
        <begin position="66"/>
        <end position="99"/>
    </location>
</feature>
<evidence type="ECO:0000256" key="1">
    <source>
        <dbReference type="ARBA" id="ARBA00022737"/>
    </source>
</evidence>
<dbReference type="Pfam" id="PF13432">
    <property type="entry name" value="TPR_16"/>
    <property type="match status" value="1"/>
</dbReference>
<dbReference type="Proteomes" id="UP000298324">
    <property type="component" value="Unassembled WGS sequence"/>
</dbReference>
<comment type="caution">
    <text evidence="5">The sequence shown here is derived from an EMBL/GenBank/DDBJ whole genome shotgun (WGS) entry which is preliminary data.</text>
</comment>
<gene>
    <name evidence="5" type="ORF">Psch_02247</name>
</gene>
<dbReference type="InterPro" id="IPR019734">
    <property type="entry name" value="TPR_rpt"/>
</dbReference>
<accession>A0A4Y7R8V0</accession>
<dbReference type="InterPro" id="IPR050498">
    <property type="entry name" value="Ycf3"/>
</dbReference>